<comment type="caution">
    <text evidence="1">The sequence shown here is derived from an EMBL/GenBank/DDBJ whole genome shotgun (WGS) entry which is preliminary data.</text>
</comment>
<dbReference type="Pfam" id="PF04245">
    <property type="entry name" value="NA37"/>
    <property type="match status" value="1"/>
</dbReference>
<evidence type="ECO:0000313" key="2">
    <source>
        <dbReference type="Proteomes" id="UP000823896"/>
    </source>
</evidence>
<sequence length="328" mass="37200">MQIEHITTHLLDPSQKLFLPGTAETDLSASSAYAFVSTKLLKLFSADQRHAGAFLPASRLAQKLTLYRDHQMDFSELSILIAQNLYEAKVSCGILEATALIIAQLVHEGRRYLCALDQGYRKAMSCYIKSDNENEFLEQQVLSPTLLKHDFAFTVELSDLSLHIIEEKRTIADEPVYALATHFLEAQAEASYRESSKEIERLTRTLSEKYEMDPIESLPKVKRLIKEAVSEQEDLQVDEIAETLFHEVPFAADEFVSQMAQKGIRGTVSTQSVKMPKSAAMQKLKTDTNIEITFPVEYMDEPDKFEVIHLDDGTIRIEIRNVSHVQSR</sequence>
<name>A0A9D2SWL6_9FIRM</name>
<dbReference type="GO" id="GO:0009295">
    <property type="term" value="C:nucleoid"/>
    <property type="evidence" value="ECO:0007669"/>
    <property type="project" value="InterPro"/>
</dbReference>
<dbReference type="AlphaFoldDB" id="A0A9D2SWL6"/>
<reference evidence="1" key="1">
    <citation type="journal article" date="2021" name="PeerJ">
        <title>Extensive microbial diversity within the chicken gut microbiome revealed by metagenomics and culture.</title>
        <authorList>
            <person name="Gilroy R."/>
            <person name="Ravi A."/>
            <person name="Getino M."/>
            <person name="Pursley I."/>
            <person name="Horton D.L."/>
            <person name="Alikhan N.F."/>
            <person name="Baker D."/>
            <person name="Gharbi K."/>
            <person name="Hall N."/>
            <person name="Watson M."/>
            <person name="Adriaenssens E.M."/>
            <person name="Foster-Nyarko E."/>
            <person name="Jarju S."/>
            <person name="Secka A."/>
            <person name="Antonio M."/>
            <person name="Oren A."/>
            <person name="Chaudhuri R.R."/>
            <person name="La Ragione R."/>
            <person name="Hildebrand F."/>
            <person name="Pallen M.J."/>
        </authorList>
    </citation>
    <scope>NUCLEOTIDE SEQUENCE</scope>
    <source>
        <strain evidence="1">CHK187-11901</strain>
    </source>
</reference>
<proteinExistence type="predicted"/>
<dbReference type="EMBL" id="DWWM01000042">
    <property type="protein sequence ID" value="HJC36826.1"/>
    <property type="molecule type" value="Genomic_DNA"/>
</dbReference>
<reference evidence="1" key="2">
    <citation type="submission" date="2021-04" db="EMBL/GenBank/DDBJ databases">
        <authorList>
            <person name="Gilroy R."/>
        </authorList>
    </citation>
    <scope>NUCLEOTIDE SEQUENCE</scope>
    <source>
        <strain evidence="1">CHK187-11901</strain>
    </source>
</reference>
<protein>
    <submittedName>
        <fullName evidence="1">Nucleoid-associated protein</fullName>
    </submittedName>
</protein>
<accession>A0A9D2SWL6</accession>
<gene>
    <name evidence="1" type="ORF">H9702_06810</name>
</gene>
<organism evidence="1 2">
    <name type="scientific">Candidatus Merdibacter merdavium</name>
    <dbReference type="NCBI Taxonomy" id="2838692"/>
    <lineage>
        <taxon>Bacteria</taxon>
        <taxon>Bacillati</taxon>
        <taxon>Bacillota</taxon>
        <taxon>Erysipelotrichia</taxon>
        <taxon>Erysipelotrichales</taxon>
        <taxon>Erysipelotrichaceae</taxon>
        <taxon>Merdibacter</taxon>
    </lineage>
</organism>
<dbReference type="Proteomes" id="UP000823896">
    <property type="component" value="Unassembled WGS sequence"/>
</dbReference>
<evidence type="ECO:0000313" key="1">
    <source>
        <dbReference type="EMBL" id="HJC36826.1"/>
    </source>
</evidence>
<dbReference type="InterPro" id="IPR007358">
    <property type="entry name" value="Nucleoid_associated_NdpA"/>
</dbReference>